<dbReference type="InterPro" id="IPR017452">
    <property type="entry name" value="GPCR_Rhodpsn_7TM"/>
</dbReference>
<dbReference type="PRINTS" id="PR00245">
    <property type="entry name" value="OLFACTORYR"/>
</dbReference>
<evidence type="ECO:0000256" key="6">
    <source>
        <dbReference type="ARBA" id="ARBA00023040"/>
    </source>
</evidence>
<evidence type="ECO:0000256" key="3">
    <source>
        <dbReference type="ARBA" id="ARBA00022692"/>
    </source>
</evidence>
<dbReference type="InterPro" id="IPR000276">
    <property type="entry name" value="GPCR_Rhodpsn"/>
</dbReference>
<accession>A0A974E1A0</accession>
<dbReference type="FunFam" id="1.20.1070.10:FF:000015">
    <property type="entry name" value="Olfactory receptor"/>
    <property type="match status" value="1"/>
</dbReference>
<keyword evidence="8 10" id="KW-0675">Receptor</keyword>
<dbReference type="PANTHER" id="PTHR26454">
    <property type="entry name" value="OLFACTORY RECEPTOR"/>
    <property type="match status" value="1"/>
</dbReference>
<dbReference type="GO" id="GO:0005886">
    <property type="term" value="C:plasma membrane"/>
    <property type="evidence" value="ECO:0007669"/>
    <property type="project" value="UniProtKB-SubCell"/>
</dbReference>
<dbReference type="SUPFAM" id="SSF81321">
    <property type="entry name" value="Family A G protein-coupled receptor-like"/>
    <property type="match status" value="1"/>
</dbReference>
<dbReference type="PROSITE" id="PS50262">
    <property type="entry name" value="G_PROTEIN_RECEP_F1_2"/>
    <property type="match status" value="1"/>
</dbReference>
<proteinExistence type="inferred from homology"/>
<sequence length="310" mass="35075">MVSTNRTHVTEFALRGFAGGPILHMILFVVLLLVFIFILAGNTFMIVIIIKDYRLHLPMYIFLVSLSFTETFINCMVVPKMLSIFIARNALISRVGCFAQCFAFYILTPSCFLFLGLMSIDRYAAVCHPLRYPTIMTNKACLCSVCACFIISFMCIFYPLITVPTLPICNHIVDHFFCEGEAIMKLFCVDTSILRLLSVISSVFILLGSLIITIISYIFIVSSVLKICSVTGRSKTFSTCISHLTMVSIVFGLSIFNQMRPHRNYFIELEKALIVGNIMVAPLLNPFVYTLRNQKVKDSIRDAIRSHKIF</sequence>
<feature type="transmembrane region" description="Helical" evidence="11">
    <location>
        <begin position="199"/>
        <end position="225"/>
    </location>
</feature>
<gene>
    <name evidence="13" type="ORF">XELAEV_18007205mg</name>
</gene>
<dbReference type="InterPro" id="IPR047132">
    <property type="entry name" value="Olfact_rcpt_6C-like"/>
</dbReference>
<evidence type="ECO:0000256" key="4">
    <source>
        <dbReference type="ARBA" id="ARBA00022725"/>
    </source>
</evidence>
<dbReference type="Gene3D" id="1.20.1070.10">
    <property type="entry name" value="Rhodopsin 7-helix transmembrane proteins"/>
    <property type="match status" value="1"/>
</dbReference>
<feature type="transmembrane region" description="Helical" evidence="11">
    <location>
        <begin position="22"/>
        <end position="48"/>
    </location>
</feature>
<keyword evidence="11" id="KW-0716">Sensory transduction</keyword>
<feature type="transmembrane region" description="Helical" evidence="11">
    <location>
        <begin position="140"/>
        <end position="161"/>
    </location>
</feature>
<keyword evidence="4 11" id="KW-0552">Olfaction</keyword>
<evidence type="ECO:0000256" key="5">
    <source>
        <dbReference type="ARBA" id="ARBA00022989"/>
    </source>
</evidence>
<keyword evidence="5 11" id="KW-1133">Transmembrane helix</keyword>
<dbReference type="PROSITE" id="PS00237">
    <property type="entry name" value="G_PROTEIN_RECEP_F1_1"/>
    <property type="match status" value="1"/>
</dbReference>
<evidence type="ECO:0000256" key="2">
    <source>
        <dbReference type="ARBA" id="ARBA00022475"/>
    </source>
</evidence>
<dbReference type="Pfam" id="PF13853">
    <property type="entry name" value="7tm_4"/>
    <property type="match status" value="1"/>
</dbReference>
<evidence type="ECO:0000256" key="9">
    <source>
        <dbReference type="ARBA" id="ARBA00023224"/>
    </source>
</evidence>
<evidence type="ECO:0000256" key="10">
    <source>
        <dbReference type="RuleBase" id="RU000688"/>
    </source>
</evidence>
<evidence type="ECO:0000256" key="8">
    <source>
        <dbReference type="ARBA" id="ARBA00023170"/>
    </source>
</evidence>
<feature type="domain" description="G-protein coupled receptors family 1 profile" evidence="12">
    <location>
        <begin position="41"/>
        <end position="289"/>
    </location>
</feature>
<comment type="similarity">
    <text evidence="10">Belongs to the G-protein coupled receptor 1 family.</text>
</comment>
<evidence type="ECO:0000256" key="1">
    <source>
        <dbReference type="ARBA" id="ARBA00004651"/>
    </source>
</evidence>
<keyword evidence="6 10" id="KW-0297">G-protein coupled receptor</keyword>
<comment type="subcellular location">
    <subcellularLocation>
        <location evidence="1 11">Cell membrane</location>
        <topology evidence="1 11">Multi-pass membrane protein</topology>
    </subcellularLocation>
</comment>
<dbReference type="PRINTS" id="PR00237">
    <property type="entry name" value="GPCRRHODOPSN"/>
</dbReference>
<feature type="transmembrane region" description="Helical" evidence="11">
    <location>
        <begin position="237"/>
        <end position="256"/>
    </location>
</feature>
<keyword evidence="2 11" id="KW-1003">Cell membrane</keyword>
<dbReference type="InterPro" id="IPR000725">
    <property type="entry name" value="Olfact_rcpt"/>
</dbReference>
<evidence type="ECO:0000313" key="13">
    <source>
        <dbReference type="EMBL" id="OCU01416.1"/>
    </source>
</evidence>
<reference evidence="14" key="1">
    <citation type="journal article" date="2016" name="Nature">
        <title>Genome evolution in the allotetraploid frog Xenopus laevis.</title>
        <authorList>
            <person name="Session A.M."/>
            <person name="Uno Y."/>
            <person name="Kwon T."/>
            <person name="Chapman J.A."/>
            <person name="Toyoda A."/>
            <person name="Takahashi S."/>
            <person name="Fukui A."/>
            <person name="Hikosaka A."/>
            <person name="Suzuki A."/>
            <person name="Kondo M."/>
            <person name="van Heeringen S.J."/>
            <person name="Quigley I."/>
            <person name="Heinz S."/>
            <person name="Ogino H."/>
            <person name="Ochi H."/>
            <person name="Hellsten U."/>
            <person name="Lyons J.B."/>
            <person name="Simakov O."/>
            <person name="Putnam N."/>
            <person name="Stites J."/>
            <person name="Kuroki Y."/>
            <person name="Tanaka T."/>
            <person name="Michiue T."/>
            <person name="Watanabe M."/>
            <person name="Bogdanovic O."/>
            <person name="Lister R."/>
            <person name="Georgiou G."/>
            <person name="Paranjpe S.S."/>
            <person name="van Kruijsbergen I."/>
            <person name="Shu S."/>
            <person name="Carlson J."/>
            <person name="Kinoshita T."/>
            <person name="Ohta Y."/>
            <person name="Mawaribuchi S."/>
            <person name="Jenkins J."/>
            <person name="Grimwood J."/>
            <person name="Schmutz J."/>
            <person name="Mitros T."/>
            <person name="Mozaffari S.V."/>
            <person name="Suzuki Y."/>
            <person name="Haramoto Y."/>
            <person name="Yamamoto T.S."/>
            <person name="Takagi C."/>
            <person name="Heald R."/>
            <person name="Miller K."/>
            <person name="Haudenschild C."/>
            <person name="Kitzman J."/>
            <person name="Nakayama T."/>
            <person name="Izutsu Y."/>
            <person name="Robert J."/>
            <person name="Fortriede J."/>
            <person name="Burns K."/>
            <person name="Lotay V."/>
            <person name="Karimi K."/>
            <person name="Yasuoka Y."/>
            <person name="Dichmann D.S."/>
            <person name="Flajnik M.F."/>
            <person name="Houston D.W."/>
            <person name="Shendure J."/>
            <person name="DuPasquier L."/>
            <person name="Vize P.D."/>
            <person name="Zorn A.M."/>
            <person name="Ito M."/>
            <person name="Marcotte E.M."/>
            <person name="Wallingford J.B."/>
            <person name="Ito Y."/>
            <person name="Asashima M."/>
            <person name="Ueno N."/>
            <person name="Matsuda Y."/>
            <person name="Veenstra G.J."/>
            <person name="Fujiyama A."/>
            <person name="Harland R.M."/>
            <person name="Taira M."/>
            <person name="Rokhsar D.S."/>
        </authorList>
    </citation>
    <scope>NUCLEOTIDE SEQUENCE [LARGE SCALE GENOMIC DNA]</scope>
    <source>
        <strain evidence="14">J</strain>
    </source>
</reference>
<keyword evidence="3 10" id="KW-0812">Transmembrane</keyword>
<evidence type="ECO:0000256" key="11">
    <source>
        <dbReference type="RuleBase" id="RU363047"/>
    </source>
</evidence>
<evidence type="ECO:0000256" key="7">
    <source>
        <dbReference type="ARBA" id="ARBA00023136"/>
    </source>
</evidence>
<feature type="transmembrane region" description="Helical" evidence="11">
    <location>
        <begin position="102"/>
        <end position="120"/>
    </location>
</feature>
<protein>
    <recommendedName>
        <fullName evidence="11">Olfactory receptor</fullName>
    </recommendedName>
</protein>
<keyword evidence="7 11" id="KW-0472">Membrane</keyword>
<name>A0A974E1A0_XENLA</name>
<dbReference type="GO" id="GO:0004930">
    <property type="term" value="F:G protein-coupled receptor activity"/>
    <property type="evidence" value="ECO:0007669"/>
    <property type="project" value="UniProtKB-KW"/>
</dbReference>
<keyword evidence="9 10" id="KW-0807">Transducer</keyword>
<organism evidence="13 14">
    <name type="scientific">Xenopus laevis</name>
    <name type="common">African clawed frog</name>
    <dbReference type="NCBI Taxonomy" id="8355"/>
    <lineage>
        <taxon>Eukaryota</taxon>
        <taxon>Metazoa</taxon>
        <taxon>Chordata</taxon>
        <taxon>Craniata</taxon>
        <taxon>Vertebrata</taxon>
        <taxon>Euteleostomi</taxon>
        <taxon>Amphibia</taxon>
        <taxon>Batrachia</taxon>
        <taxon>Anura</taxon>
        <taxon>Pipoidea</taxon>
        <taxon>Pipidae</taxon>
        <taxon>Xenopodinae</taxon>
        <taxon>Xenopus</taxon>
        <taxon>Xenopus</taxon>
    </lineage>
</organism>
<feature type="transmembrane region" description="Helical" evidence="11">
    <location>
        <begin position="60"/>
        <end position="82"/>
    </location>
</feature>
<dbReference type="EMBL" id="CM004466">
    <property type="protein sequence ID" value="OCU01416.1"/>
    <property type="molecule type" value="Genomic_DNA"/>
</dbReference>
<dbReference type="AlphaFoldDB" id="A0A974E1A0"/>
<dbReference type="PANTHER" id="PTHR26454:SF1">
    <property type="entry name" value="OLFACTORY RECEPTOR"/>
    <property type="match status" value="1"/>
</dbReference>
<feature type="transmembrane region" description="Helical" evidence="11">
    <location>
        <begin position="272"/>
        <end position="291"/>
    </location>
</feature>
<evidence type="ECO:0000259" key="12">
    <source>
        <dbReference type="PROSITE" id="PS50262"/>
    </source>
</evidence>
<dbReference type="GO" id="GO:0004984">
    <property type="term" value="F:olfactory receptor activity"/>
    <property type="evidence" value="ECO:0007669"/>
    <property type="project" value="InterPro"/>
</dbReference>
<evidence type="ECO:0000313" key="14">
    <source>
        <dbReference type="Proteomes" id="UP000694892"/>
    </source>
</evidence>
<dbReference type="Proteomes" id="UP000694892">
    <property type="component" value="Chromosome 1L"/>
</dbReference>